<evidence type="ECO:0000313" key="1">
    <source>
        <dbReference type="EMBL" id="GAH08683.1"/>
    </source>
</evidence>
<gene>
    <name evidence="1" type="ORF">S01H4_59470</name>
</gene>
<accession>X1EJ56</accession>
<proteinExistence type="predicted"/>
<comment type="caution">
    <text evidence="1">The sequence shown here is derived from an EMBL/GenBank/DDBJ whole genome shotgun (WGS) entry which is preliminary data.</text>
</comment>
<reference evidence="1" key="1">
    <citation type="journal article" date="2014" name="Front. Microbiol.">
        <title>High frequency of phylogenetically diverse reductive dehalogenase-homologous genes in deep subseafloor sedimentary metagenomes.</title>
        <authorList>
            <person name="Kawai M."/>
            <person name="Futagami T."/>
            <person name="Toyoda A."/>
            <person name="Takaki Y."/>
            <person name="Nishi S."/>
            <person name="Hori S."/>
            <person name="Arai W."/>
            <person name="Tsubouchi T."/>
            <person name="Morono Y."/>
            <person name="Uchiyama I."/>
            <person name="Ito T."/>
            <person name="Fujiyama A."/>
            <person name="Inagaki F."/>
            <person name="Takami H."/>
        </authorList>
    </citation>
    <scope>NUCLEOTIDE SEQUENCE</scope>
    <source>
        <strain evidence="1">Expedition CK06-06</strain>
    </source>
</reference>
<protein>
    <submittedName>
        <fullName evidence="1">Uncharacterized protein</fullName>
    </submittedName>
</protein>
<dbReference type="EMBL" id="BART01034882">
    <property type="protein sequence ID" value="GAH08683.1"/>
    <property type="molecule type" value="Genomic_DNA"/>
</dbReference>
<sequence length="99" mass="10973">MATLKETAQTYIPEQTKNIADLPEVSIDLQLEDKEGKNKETGEVFKYKAINLNGEDYRVPGKVIGDIKAILALKPNLTKVKVNRTGVGLNTQYTVIPLD</sequence>
<organism evidence="1">
    <name type="scientific">marine sediment metagenome</name>
    <dbReference type="NCBI Taxonomy" id="412755"/>
    <lineage>
        <taxon>unclassified sequences</taxon>
        <taxon>metagenomes</taxon>
        <taxon>ecological metagenomes</taxon>
    </lineage>
</organism>
<dbReference type="AlphaFoldDB" id="X1EJ56"/>
<name>X1EJ56_9ZZZZ</name>